<dbReference type="InterPro" id="IPR005025">
    <property type="entry name" value="FMN_Rdtase-like_dom"/>
</dbReference>
<dbReference type="STRING" id="1391654.AKJ09_02171"/>
<dbReference type="KEGG" id="llu:AKJ09_02171"/>
<dbReference type="GO" id="GO:0016491">
    <property type="term" value="F:oxidoreductase activity"/>
    <property type="evidence" value="ECO:0007669"/>
    <property type="project" value="InterPro"/>
</dbReference>
<sequence length="192" mass="21853">MSQLPRIGIVLGSTREGRFADRPAEWLMNLAKARTDATFELVDLRDYPMPFFDEPRSPMIVPPKNEVALRWGRKVAELDAFIFVTPEYNHSISAVLKNALDYAYNEFNRKPATFVAYGNTGGARAVEQLRLILAELQVASLKHAVHIGYTEFFGMLMHGKTFADFPHLEQSAARMFDDLMWWTRTLRAGRAA</sequence>
<evidence type="ECO:0000313" key="3">
    <source>
        <dbReference type="Proteomes" id="UP000064967"/>
    </source>
</evidence>
<dbReference type="InterPro" id="IPR029039">
    <property type="entry name" value="Flavoprotein-like_sf"/>
</dbReference>
<dbReference type="PANTHER" id="PTHR30543:SF21">
    <property type="entry name" value="NAD(P)H-DEPENDENT FMN REDUCTASE LOT6"/>
    <property type="match status" value="1"/>
</dbReference>
<dbReference type="SUPFAM" id="SSF52218">
    <property type="entry name" value="Flavoproteins"/>
    <property type="match status" value="1"/>
</dbReference>
<name>A0A0K1PPR1_9BACT</name>
<evidence type="ECO:0000259" key="1">
    <source>
        <dbReference type="Pfam" id="PF03358"/>
    </source>
</evidence>
<organism evidence="2 3">
    <name type="scientific">Labilithrix luteola</name>
    <dbReference type="NCBI Taxonomy" id="1391654"/>
    <lineage>
        <taxon>Bacteria</taxon>
        <taxon>Pseudomonadati</taxon>
        <taxon>Myxococcota</taxon>
        <taxon>Polyangia</taxon>
        <taxon>Polyangiales</taxon>
        <taxon>Labilitrichaceae</taxon>
        <taxon>Labilithrix</taxon>
    </lineage>
</organism>
<dbReference type="EMBL" id="CP012333">
    <property type="protein sequence ID" value="AKU95507.1"/>
    <property type="molecule type" value="Genomic_DNA"/>
</dbReference>
<dbReference type="Proteomes" id="UP000064967">
    <property type="component" value="Chromosome"/>
</dbReference>
<dbReference type="OrthoDB" id="9812295at2"/>
<dbReference type="Gene3D" id="3.40.50.360">
    <property type="match status" value="1"/>
</dbReference>
<accession>A0A0K1PPR1</accession>
<dbReference type="PANTHER" id="PTHR30543">
    <property type="entry name" value="CHROMATE REDUCTASE"/>
    <property type="match status" value="1"/>
</dbReference>
<proteinExistence type="predicted"/>
<keyword evidence="3" id="KW-1185">Reference proteome</keyword>
<feature type="domain" description="NADPH-dependent FMN reductase-like" evidence="1">
    <location>
        <begin position="5"/>
        <end position="148"/>
    </location>
</feature>
<protein>
    <submittedName>
        <fullName evidence="2">Putative reductase</fullName>
    </submittedName>
</protein>
<dbReference type="GO" id="GO:0005829">
    <property type="term" value="C:cytosol"/>
    <property type="evidence" value="ECO:0007669"/>
    <property type="project" value="TreeGrafter"/>
</dbReference>
<dbReference type="RefSeq" id="WP_146646944.1">
    <property type="nucleotide sequence ID" value="NZ_CP012333.1"/>
</dbReference>
<dbReference type="AlphaFoldDB" id="A0A0K1PPR1"/>
<evidence type="ECO:0000313" key="2">
    <source>
        <dbReference type="EMBL" id="AKU95507.1"/>
    </source>
</evidence>
<dbReference type="InterPro" id="IPR050712">
    <property type="entry name" value="NAD(P)H-dep_reductase"/>
</dbReference>
<dbReference type="GO" id="GO:0010181">
    <property type="term" value="F:FMN binding"/>
    <property type="evidence" value="ECO:0007669"/>
    <property type="project" value="TreeGrafter"/>
</dbReference>
<dbReference type="Pfam" id="PF03358">
    <property type="entry name" value="FMN_red"/>
    <property type="match status" value="1"/>
</dbReference>
<reference evidence="2 3" key="1">
    <citation type="submission" date="2015-08" db="EMBL/GenBank/DDBJ databases">
        <authorList>
            <person name="Babu N.S."/>
            <person name="Beckwith C.J."/>
            <person name="Beseler K.G."/>
            <person name="Brison A."/>
            <person name="Carone J.V."/>
            <person name="Caskin T.P."/>
            <person name="Diamond M."/>
            <person name="Durham M.E."/>
            <person name="Foxe J.M."/>
            <person name="Go M."/>
            <person name="Henderson B.A."/>
            <person name="Jones I.B."/>
            <person name="McGettigan J.A."/>
            <person name="Micheletti S.J."/>
            <person name="Nasrallah M.E."/>
            <person name="Ortiz D."/>
            <person name="Piller C.R."/>
            <person name="Privatt S.R."/>
            <person name="Schneider S.L."/>
            <person name="Sharp S."/>
            <person name="Smith T.C."/>
            <person name="Stanton J.D."/>
            <person name="Ullery H.E."/>
            <person name="Wilson R.J."/>
            <person name="Serrano M.G."/>
            <person name="Buck G."/>
            <person name="Lee V."/>
            <person name="Wang Y."/>
            <person name="Carvalho R."/>
            <person name="Voegtly L."/>
            <person name="Shi R."/>
            <person name="Duckworth R."/>
            <person name="Johnson A."/>
            <person name="Loviza R."/>
            <person name="Walstead R."/>
            <person name="Shah Z."/>
            <person name="Kiflezghi M."/>
            <person name="Wade K."/>
            <person name="Ball S.L."/>
            <person name="Bradley K.W."/>
            <person name="Asai D.J."/>
            <person name="Bowman C.A."/>
            <person name="Russell D.A."/>
            <person name="Pope W.H."/>
            <person name="Jacobs-Sera D."/>
            <person name="Hendrix R.W."/>
            <person name="Hatfull G.F."/>
        </authorList>
    </citation>
    <scope>NUCLEOTIDE SEQUENCE [LARGE SCALE GENOMIC DNA]</scope>
    <source>
        <strain evidence="2 3">DSM 27648</strain>
    </source>
</reference>
<gene>
    <name evidence="2" type="ORF">AKJ09_02171</name>
</gene>